<reference evidence="2" key="1">
    <citation type="submission" date="2017-06" db="EMBL/GenBank/DDBJ databases">
        <authorList>
            <person name="Varghese N."/>
            <person name="Submissions S."/>
        </authorList>
    </citation>
    <scope>NUCLEOTIDE SEQUENCE [LARGE SCALE GENOMIC DNA]</scope>
    <source>
        <strain evidence="2">DSM 137</strain>
    </source>
</reference>
<accession>A0A212S7B1</accession>
<dbReference type="InterPro" id="IPR006311">
    <property type="entry name" value="TAT_signal"/>
</dbReference>
<dbReference type="Gene3D" id="3.50.30.30">
    <property type="match status" value="1"/>
</dbReference>
<evidence type="ECO:0000313" key="2">
    <source>
        <dbReference type="Proteomes" id="UP000198418"/>
    </source>
</evidence>
<evidence type="ECO:0000313" key="1">
    <source>
        <dbReference type="EMBL" id="SNB81056.1"/>
    </source>
</evidence>
<dbReference type="PROSITE" id="PS51318">
    <property type="entry name" value="TAT"/>
    <property type="match status" value="1"/>
</dbReference>
<dbReference type="AlphaFoldDB" id="A0A212S7B1"/>
<proteinExistence type="predicted"/>
<dbReference type="EMBL" id="FYDG01000014">
    <property type="protein sequence ID" value="SNB81056.1"/>
    <property type="molecule type" value="Genomic_DNA"/>
</dbReference>
<keyword evidence="2" id="KW-1185">Reference proteome</keyword>
<protein>
    <recommendedName>
        <fullName evidence="3">Peptidase M28 domain-containing protein</fullName>
    </recommendedName>
</protein>
<dbReference type="SUPFAM" id="SSF53187">
    <property type="entry name" value="Zn-dependent exopeptidases"/>
    <property type="match status" value="1"/>
</dbReference>
<gene>
    <name evidence="1" type="ORF">SAMN06265338_11454</name>
</gene>
<dbReference type="Proteomes" id="UP000198418">
    <property type="component" value="Unassembled WGS sequence"/>
</dbReference>
<sequence length="436" mass="45744">MLSSRRGFLGGAGLVGLVGGAIDTPALGQPASGAAAATENTAWLQARLDQYCGFGIKASGGPGDAACGAWLEQELSGWGYGRRRQPFDVPYFEIRQATLSSGEAHAQVIPQAIVAPTGPRGLSAPLRLASDRGDLSGAIAVIALPYKRWATLVDPQVARPLAEAFGRGAAAAVLVTTGPTREAIALNVSTHKPAYDRPVAILAPKDVQPFLTAAQEGRDGTLIVDGRGGERTAFNLIARLDRNAPRTLVLSTPRSGWFTCAAERGSGLAVWLWLARWLSQTDHGVNVELVATSGHEYEYLGGEHYLTVAPSPSATALWVHIGASAAARDWHEFGPSLRPLPSADSQRVLTASADIVNSVRAAFQGVSGLEAAYVADRTTTGGELINVLNAGYKSMIGLYGGHRFFHTADDDMRCASGDLVRPIAAAFQAAVETVLA</sequence>
<organism evidence="1 2">
    <name type="scientific">Rhodoblastus acidophilus</name>
    <name type="common">Rhodopseudomonas acidophila</name>
    <dbReference type="NCBI Taxonomy" id="1074"/>
    <lineage>
        <taxon>Bacteria</taxon>
        <taxon>Pseudomonadati</taxon>
        <taxon>Pseudomonadota</taxon>
        <taxon>Alphaproteobacteria</taxon>
        <taxon>Hyphomicrobiales</taxon>
        <taxon>Rhodoblastaceae</taxon>
        <taxon>Rhodoblastus</taxon>
    </lineage>
</organism>
<name>A0A212S7B1_RHOAC</name>
<dbReference type="Gene3D" id="3.40.630.10">
    <property type="entry name" value="Zn peptidases"/>
    <property type="match status" value="1"/>
</dbReference>
<evidence type="ECO:0008006" key="3">
    <source>
        <dbReference type="Google" id="ProtNLM"/>
    </source>
</evidence>
<dbReference type="RefSeq" id="WP_170133768.1">
    <property type="nucleotide sequence ID" value="NZ_NPET01000065.1"/>
</dbReference>